<dbReference type="GO" id="GO:0004672">
    <property type="term" value="F:protein kinase activity"/>
    <property type="evidence" value="ECO:0007669"/>
    <property type="project" value="InterPro"/>
</dbReference>
<evidence type="ECO:0000256" key="10">
    <source>
        <dbReference type="SAM" id="SignalP"/>
    </source>
</evidence>
<organism evidence="12">
    <name type="scientific">Noccaea caerulescens</name>
    <name type="common">Alpine penny-cress</name>
    <name type="synonym">Thlaspi caerulescens</name>
    <dbReference type="NCBI Taxonomy" id="107243"/>
    <lineage>
        <taxon>Eukaryota</taxon>
        <taxon>Viridiplantae</taxon>
        <taxon>Streptophyta</taxon>
        <taxon>Embryophyta</taxon>
        <taxon>Tracheophyta</taxon>
        <taxon>Spermatophyta</taxon>
        <taxon>Magnoliopsida</taxon>
        <taxon>eudicotyledons</taxon>
        <taxon>Gunneridae</taxon>
        <taxon>Pentapetalae</taxon>
        <taxon>rosids</taxon>
        <taxon>malvids</taxon>
        <taxon>Brassicales</taxon>
        <taxon>Brassicaceae</taxon>
        <taxon>Coluteocarpeae</taxon>
        <taxon>Noccaea</taxon>
    </lineage>
</organism>
<evidence type="ECO:0000256" key="5">
    <source>
        <dbReference type="ARBA" id="ARBA00022737"/>
    </source>
</evidence>
<dbReference type="InterPro" id="IPR000719">
    <property type="entry name" value="Prot_kinase_dom"/>
</dbReference>
<keyword evidence="3 9" id="KW-0812">Transmembrane</keyword>
<sequence>MVALGATLLVLLSIFLSSPSTVRGNAELKALMDLKSSLDPENKLLRSWTFNGDPCDGSFEGIACNQHLKVANISLQGKRLAGKLSPAVAELKCLSGLYLHYNSLSGEIPQEITNLTELTDLYLNVNNFSGEIPAEIGFMAGLQVMDLCCNSLTGKIPMTIGSLKKLNVLSLQHNKLTGEVPWSLGNLSMLSRLDLSFNNLFGTIPKTLDNIPQLDTLDLRNNTLSGFVPPGLKKLNGRFQFENNTGLCGIDFPSLRACSAFDDANIEQLKQPPGEVDTDKSTLHNISESVYLQRHCNQEHCKKPSSRLPQVALISSVVTVTITLIGACLLTFFRYRRRKQKISNTAEPSEGRLSTDHQQKDLRASPLMSLAYTKEWDPLGDSRNGAEFAQEPHHLFVVNSSFRFNLEEVESATQCFSESNLLSRNSFTSVFKGILRDGSLVAIRSINISSCKNEEVEFMNGLKLLSSLSHENLVKLRGFCCSRGRGECFLIYDFASKGKLSNFLDLQEQETNQVLDWPSRVSIIKGIAKGIAYLHGSDQQKKPTIVHRNISVEKILLDERFNPLIADSGLHNLLADDLVFSALKTSAAMGYLAPEYVTTGKFTEKTDVFAFGVIILQILSGKLVLTSSLRTAAENGQHCGFMDEYLHGEFDKPEAIAMARIAMSCTQEIPNNRPNIETLLVEINSMKSVSESAF</sequence>
<dbReference type="SUPFAM" id="SSF56112">
    <property type="entry name" value="Protein kinase-like (PK-like)"/>
    <property type="match status" value="1"/>
</dbReference>
<dbReference type="InterPro" id="IPR001611">
    <property type="entry name" value="Leu-rich_rpt"/>
</dbReference>
<keyword evidence="7 9" id="KW-0472">Membrane</keyword>
<dbReference type="Gene3D" id="3.80.10.10">
    <property type="entry name" value="Ribonuclease Inhibitor"/>
    <property type="match status" value="2"/>
</dbReference>
<feature type="domain" description="Protein kinase" evidence="11">
    <location>
        <begin position="416"/>
        <end position="694"/>
    </location>
</feature>
<evidence type="ECO:0000256" key="7">
    <source>
        <dbReference type="ARBA" id="ARBA00023136"/>
    </source>
</evidence>
<dbReference type="SUPFAM" id="SSF52058">
    <property type="entry name" value="L domain-like"/>
    <property type="match status" value="1"/>
</dbReference>
<dbReference type="Pfam" id="PF13855">
    <property type="entry name" value="LRR_8"/>
    <property type="match status" value="1"/>
</dbReference>
<dbReference type="FunFam" id="3.80.10.10:FF:000129">
    <property type="entry name" value="Leucine-rich repeat receptor-like kinase"/>
    <property type="match status" value="1"/>
</dbReference>
<keyword evidence="12" id="KW-0808">Transferase</keyword>
<reference evidence="12" key="1">
    <citation type="submission" date="2016-07" db="EMBL/GenBank/DDBJ databases">
        <title>De novo transcriptome assembly of four accessions of the metal hyperaccumulator plant Noccaea caerulescens.</title>
        <authorList>
            <person name="Blande D."/>
            <person name="Halimaa P."/>
            <person name="Tervahauta A.I."/>
            <person name="Aarts M.G."/>
            <person name="Karenlampi S.O."/>
        </authorList>
    </citation>
    <scope>NUCLEOTIDE SEQUENCE</scope>
</reference>
<keyword evidence="2" id="KW-0433">Leucine-rich repeat</keyword>
<dbReference type="Pfam" id="PF07714">
    <property type="entry name" value="PK_Tyr_Ser-Thr"/>
    <property type="match status" value="1"/>
</dbReference>
<evidence type="ECO:0000256" key="9">
    <source>
        <dbReference type="SAM" id="Phobius"/>
    </source>
</evidence>
<dbReference type="PANTHER" id="PTHR48007:SF65">
    <property type="entry name" value="OS01G0577600 PROTEIN"/>
    <property type="match status" value="1"/>
</dbReference>
<evidence type="ECO:0000256" key="1">
    <source>
        <dbReference type="ARBA" id="ARBA00004167"/>
    </source>
</evidence>
<dbReference type="Pfam" id="PF08263">
    <property type="entry name" value="LRRNT_2"/>
    <property type="match status" value="1"/>
</dbReference>
<dbReference type="InterPro" id="IPR032675">
    <property type="entry name" value="LRR_dom_sf"/>
</dbReference>
<dbReference type="FunFam" id="3.80.10.10:FF:000562">
    <property type="entry name" value="Protein NSP-INTERACTING KINASE 2"/>
    <property type="match status" value="1"/>
</dbReference>
<name>A0A1J3E262_NOCCA</name>
<proteinExistence type="predicted"/>
<keyword evidence="4 10" id="KW-0732">Signal</keyword>
<feature type="signal peptide" evidence="10">
    <location>
        <begin position="1"/>
        <end position="24"/>
    </location>
</feature>
<gene>
    <name evidence="12" type="ORF">GA_TR8945_c0_g1_i1_g.28513</name>
</gene>
<dbReference type="Pfam" id="PF00560">
    <property type="entry name" value="LRR_1"/>
    <property type="match status" value="2"/>
</dbReference>
<evidence type="ECO:0000256" key="2">
    <source>
        <dbReference type="ARBA" id="ARBA00022614"/>
    </source>
</evidence>
<dbReference type="FunFam" id="3.30.200.20:FF:000371">
    <property type="entry name" value="Protein NSP-INTERACTING KINASE 2"/>
    <property type="match status" value="1"/>
</dbReference>
<accession>A0A1J3E262</accession>
<comment type="subcellular location">
    <subcellularLocation>
        <location evidence="1">Membrane</location>
        <topology evidence="1">Single-pass membrane protein</topology>
    </subcellularLocation>
</comment>
<keyword evidence="6 9" id="KW-1133">Transmembrane helix</keyword>
<dbReference type="Gene3D" id="3.30.200.20">
    <property type="entry name" value="Phosphorylase Kinase, domain 1"/>
    <property type="match status" value="1"/>
</dbReference>
<dbReference type="PROSITE" id="PS50011">
    <property type="entry name" value="PROTEIN_KINASE_DOM"/>
    <property type="match status" value="1"/>
</dbReference>
<evidence type="ECO:0000256" key="8">
    <source>
        <dbReference type="ARBA" id="ARBA00023170"/>
    </source>
</evidence>
<dbReference type="InterPro" id="IPR046959">
    <property type="entry name" value="PRK1-6/SRF4-like"/>
</dbReference>
<evidence type="ECO:0000256" key="6">
    <source>
        <dbReference type="ARBA" id="ARBA00022989"/>
    </source>
</evidence>
<dbReference type="Gene3D" id="1.10.510.10">
    <property type="entry name" value="Transferase(Phosphotransferase) domain 1"/>
    <property type="match status" value="1"/>
</dbReference>
<evidence type="ECO:0000259" key="11">
    <source>
        <dbReference type="PROSITE" id="PS50011"/>
    </source>
</evidence>
<feature type="chain" id="PRO_5009620590" evidence="10">
    <location>
        <begin position="25"/>
        <end position="694"/>
    </location>
</feature>
<dbReference type="AlphaFoldDB" id="A0A1J3E262"/>
<dbReference type="GO" id="GO:0005524">
    <property type="term" value="F:ATP binding"/>
    <property type="evidence" value="ECO:0007669"/>
    <property type="project" value="InterPro"/>
</dbReference>
<dbReference type="InterPro" id="IPR001245">
    <property type="entry name" value="Ser-Thr/Tyr_kinase_cat_dom"/>
</dbReference>
<dbReference type="GO" id="GO:0016020">
    <property type="term" value="C:membrane"/>
    <property type="evidence" value="ECO:0007669"/>
    <property type="project" value="UniProtKB-SubCell"/>
</dbReference>
<keyword evidence="12" id="KW-0418">Kinase</keyword>
<evidence type="ECO:0000256" key="3">
    <source>
        <dbReference type="ARBA" id="ARBA00022692"/>
    </source>
</evidence>
<keyword evidence="5" id="KW-0677">Repeat</keyword>
<feature type="transmembrane region" description="Helical" evidence="9">
    <location>
        <begin position="311"/>
        <end position="333"/>
    </location>
</feature>
<evidence type="ECO:0000256" key="4">
    <source>
        <dbReference type="ARBA" id="ARBA00022729"/>
    </source>
</evidence>
<keyword evidence="8" id="KW-0675">Receptor</keyword>
<dbReference type="EMBL" id="GEVI01008099">
    <property type="protein sequence ID" value="JAU24221.1"/>
    <property type="molecule type" value="Transcribed_RNA"/>
</dbReference>
<protein>
    <submittedName>
        <fullName evidence="12">Protein NSP-INTERACTING KINASE 2</fullName>
    </submittedName>
</protein>
<dbReference type="InterPro" id="IPR013210">
    <property type="entry name" value="LRR_N_plant-typ"/>
</dbReference>
<dbReference type="InterPro" id="IPR011009">
    <property type="entry name" value="Kinase-like_dom_sf"/>
</dbReference>
<evidence type="ECO:0000313" key="12">
    <source>
        <dbReference type="EMBL" id="JAU24221.1"/>
    </source>
</evidence>
<dbReference type="PANTHER" id="PTHR48007">
    <property type="entry name" value="LEUCINE-RICH REPEAT RECEPTOR-LIKE PROTEIN KINASE PXC1"/>
    <property type="match status" value="1"/>
</dbReference>